<dbReference type="WBParaSite" id="nRc.2.0.1.t41960-RA">
    <property type="protein sequence ID" value="nRc.2.0.1.t41960-RA"/>
    <property type="gene ID" value="nRc.2.0.1.g41960"/>
</dbReference>
<protein>
    <submittedName>
        <fullName evidence="3">Uncharacterized protein</fullName>
    </submittedName>
</protein>
<dbReference type="AlphaFoldDB" id="A0A915KWR0"/>
<feature type="compositionally biased region" description="Basic and acidic residues" evidence="1">
    <location>
        <begin position="27"/>
        <end position="39"/>
    </location>
</feature>
<reference evidence="3" key="1">
    <citation type="submission" date="2022-11" db="UniProtKB">
        <authorList>
            <consortium name="WormBaseParasite"/>
        </authorList>
    </citation>
    <scope>IDENTIFICATION</scope>
</reference>
<proteinExistence type="predicted"/>
<sequence>MHENLQKTCLGNSRRSKYVKKPKMSKIKQESSRSSEQSERLTSCSEIKKDFIDERTSTAASSSISHQVWENPVEIEEEKKREDEFEDFLDEMFF</sequence>
<evidence type="ECO:0000313" key="2">
    <source>
        <dbReference type="Proteomes" id="UP000887565"/>
    </source>
</evidence>
<keyword evidence="2" id="KW-1185">Reference proteome</keyword>
<evidence type="ECO:0000256" key="1">
    <source>
        <dbReference type="SAM" id="MobiDB-lite"/>
    </source>
</evidence>
<evidence type="ECO:0000313" key="3">
    <source>
        <dbReference type="WBParaSite" id="nRc.2.0.1.t41960-RA"/>
    </source>
</evidence>
<organism evidence="2 3">
    <name type="scientific">Romanomermis culicivorax</name>
    <name type="common">Nematode worm</name>
    <dbReference type="NCBI Taxonomy" id="13658"/>
    <lineage>
        <taxon>Eukaryota</taxon>
        <taxon>Metazoa</taxon>
        <taxon>Ecdysozoa</taxon>
        <taxon>Nematoda</taxon>
        <taxon>Enoplea</taxon>
        <taxon>Dorylaimia</taxon>
        <taxon>Mermithida</taxon>
        <taxon>Mermithoidea</taxon>
        <taxon>Mermithidae</taxon>
        <taxon>Romanomermis</taxon>
    </lineage>
</organism>
<dbReference type="Proteomes" id="UP000887565">
    <property type="component" value="Unplaced"/>
</dbReference>
<feature type="region of interest" description="Disordered" evidence="1">
    <location>
        <begin position="1"/>
        <end position="43"/>
    </location>
</feature>
<accession>A0A915KWR0</accession>
<feature type="compositionally biased region" description="Polar residues" evidence="1">
    <location>
        <begin position="1"/>
        <end position="13"/>
    </location>
</feature>
<feature type="compositionally biased region" description="Basic residues" evidence="1">
    <location>
        <begin position="14"/>
        <end position="26"/>
    </location>
</feature>
<name>A0A915KWR0_ROMCU</name>